<evidence type="ECO:0008006" key="3">
    <source>
        <dbReference type="Google" id="ProtNLM"/>
    </source>
</evidence>
<protein>
    <recommendedName>
        <fullName evidence="3">Beta-ketoacyl synthase N-terminal domain-containing protein</fullName>
    </recommendedName>
</protein>
<dbReference type="Gene3D" id="3.40.47.10">
    <property type="match status" value="1"/>
</dbReference>
<organism evidence="1 2">
    <name type="scientific">Myxococcus xanthus</name>
    <dbReference type="NCBI Taxonomy" id="34"/>
    <lineage>
        <taxon>Bacteria</taxon>
        <taxon>Pseudomonadati</taxon>
        <taxon>Myxococcota</taxon>
        <taxon>Myxococcia</taxon>
        <taxon>Myxococcales</taxon>
        <taxon>Cystobacterineae</taxon>
        <taxon>Myxococcaceae</taxon>
        <taxon>Myxococcus</taxon>
    </lineage>
</organism>
<dbReference type="AlphaFoldDB" id="A0A7Y4IMZ0"/>
<sequence>MGDAEDASPSTEPVRLAYLEPLLEALQLPIEERNAEVLCLGHAGALHAIHQAKHWMESHGLERLIVVAVDSYCEPLTLEWLAGHRRLKTLTNPCGLMPGEAGACFLLESTLSARRRQPPMQVGVSSAAVREEHADPGQGGRNPGDVLAGCLAESLAGDIAGGAFGGSLVLDLNGENWRSSEWGYARVRLRDYLRDDVQLMLPATSVGDTGAASGAVNVCVAIRALARGYARSDKVLVASSSERGHVGSAFFKRLER</sequence>
<dbReference type="Proteomes" id="UP000533080">
    <property type="component" value="Unassembled WGS sequence"/>
</dbReference>
<evidence type="ECO:0000313" key="1">
    <source>
        <dbReference type="EMBL" id="NOJ81800.1"/>
    </source>
</evidence>
<reference evidence="1 2" key="1">
    <citation type="submission" date="2020-05" db="EMBL/GenBank/DDBJ databases">
        <authorList>
            <person name="Whitworth D."/>
        </authorList>
    </citation>
    <scope>NUCLEOTIDE SEQUENCE [LARGE SCALE GENOMIC DNA]</scope>
    <source>
        <strain evidence="1 2">AM005</strain>
    </source>
</reference>
<evidence type="ECO:0000313" key="2">
    <source>
        <dbReference type="Proteomes" id="UP000533080"/>
    </source>
</evidence>
<name>A0A7Y4IMZ0_MYXXA</name>
<accession>A0A7Y4IMZ0</accession>
<dbReference type="InterPro" id="IPR016039">
    <property type="entry name" value="Thiolase-like"/>
</dbReference>
<dbReference type="SUPFAM" id="SSF53901">
    <property type="entry name" value="Thiolase-like"/>
    <property type="match status" value="1"/>
</dbReference>
<gene>
    <name evidence="1" type="ORF">HNV28_26285</name>
</gene>
<proteinExistence type="predicted"/>
<dbReference type="GO" id="GO:0016746">
    <property type="term" value="F:acyltransferase activity"/>
    <property type="evidence" value="ECO:0007669"/>
    <property type="project" value="InterPro"/>
</dbReference>
<comment type="caution">
    <text evidence="1">The sequence shown here is derived from an EMBL/GenBank/DDBJ whole genome shotgun (WGS) entry which is preliminary data.</text>
</comment>
<dbReference type="EMBL" id="JABFNT010000100">
    <property type="protein sequence ID" value="NOJ81800.1"/>
    <property type="molecule type" value="Genomic_DNA"/>
</dbReference>